<comment type="caution">
    <text evidence="2">The sequence shown here is derived from an EMBL/GenBank/DDBJ whole genome shotgun (WGS) entry which is preliminary data.</text>
</comment>
<proteinExistence type="predicted"/>
<reference evidence="2" key="1">
    <citation type="submission" date="2023-03" db="EMBL/GenBank/DDBJ databases">
        <title>Massive genome expansion in bonnet fungi (Mycena s.s.) driven by repeated elements and novel gene families across ecological guilds.</title>
        <authorList>
            <consortium name="Lawrence Berkeley National Laboratory"/>
            <person name="Harder C.B."/>
            <person name="Miyauchi S."/>
            <person name="Viragh M."/>
            <person name="Kuo A."/>
            <person name="Thoen E."/>
            <person name="Andreopoulos B."/>
            <person name="Lu D."/>
            <person name="Skrede I."/>
            <person name="Drula E."/>
            <person name="Henrissat B."/>
            <person name="Morin E."/>
            <person name="Kohler A."/>
            <person name="Barry K."/>
            <person name="LaButti K."/>
            <person name="Morin E."/>
            <person name="Salamov A."/>
            <person name="Lipzen A."/>
            <person name="Mereny Z."/>
            <person name="Hegedus B."/>
            <person name="Baldrian P."/>
            <person name="Stursova M."/>
            <person name="Weitz H."/>
            <person name="Taylor A."/>
            <person name="Grigoriev I.V."/>
            <person name="Nagy L.G."/>
            <person name="Martin F."/>
            <person name="Kauserud H."/>
        </authorList>
    </citation>
    <scope>NUCLEOTIDE SEQUENCE</scope>
    <source>
        <strain evidence="2">9284</strain>
    </source>
</reference>
<protein>
    <submittedName>
        <fullName evidence="2">Uncharacterized protein</fullName>
    </submittedName>
</protein>
<accession>A0AAD7B376</accession>
<evidence type="ECO:0000313" key="3">
    <source>
        <dbReference type="Proteomes" id="UP001221142"/>
    </source>
</evidence>
<feature type="region of interest" description="Disordered" evidence="1">
    <location>
        <begin position="15"/>
        <end position="77"/>
    </location>
</feature>
<name>A0AAD7B376_9AGAR</name>
<dbReference type="AlphaFoldDB" id="A0AAD7B376"/>
<evidence type="ECO:0000256" key="1">
    <source>
        <dbReference type="SAM" id="MobiDB-lite"/>
    </source>
</evidence>
<dbReference type="Proteomes" id="UP001221142">
    <property type="component" value="Unassembled WGS sequence"/>
</dbReference>
<sequence>MEHDISTIAIMMSISITGGTGGPGGPSPKDGGRGGRGGGPQLDSEAAKLTKKLELAGGNGGAGGEGGERGGDGGFGETADMLLPLLSTEEVKLLPRMGLKEFCEKCELEDLYPKLQANGYRRVAAVAATSPQKLKDELIGGRTAQIVQANVTVALP</sequence>
<gene>
    <name evidence="2" type="ORF">FB45DRAFT_1067495</name>
</gene>
<feature type="compositionally biased region" description="Basic and acidic residues" evidence="1">
    <location>
        <begin position="45"/>
        <end position="54"/>
    </location>
</feature>
<evidence type="ECO:0000313" key="2">
    <source>
        <dbReference type="EMBL" id="KAJ7608406.1"/>
    </source>
</evidence>
<organism evidence="2 3">
    <name type="scientific">Roridomyces roridus</name>
    <dbReference type="NCBI Taxonomy" id="1738132"/>
    <lineage>
        <taxon>Eukaryota</taxon>
        <taxon>Fungi</taxon>
        <taxon>Dikarya</taxon>
        <taxon>Basidiomycota</taxon>
        <taxon>Agaricomycotina</taxon>
        <taxon>Agaricomycetes</taxon>
        <taxon>Agaricomycetidae</taxon>
        <taxon>Agaricales</taxon>
        <taxon>Marasmiineae</taxon>
        <taxon>Mycenaceae</taxon>
        <taxon>Roridomyces</taxon>
    </lineage>
</organism>
<dbReference type="EMBL" id="JARKIF010000045">
    <property type="protein sequence ID" value="KAJ7608406.1"/>
    <property type="molecule type" value="Genomic_DNA"/>
</dbReference>
<keyword evidence="3" id="KW-1185">Reference proteome</keyword>